<feature type="transmembrane region" description="Helical" evidence="1">
    <location>
        <begin position="6"/>
        <end position="24"/>
    </location>
</feature>
<sequence length="153" mass="18401">MVKILFSLFFFGCILFFSIKTKMWEKNTLDKFKIKGALFVKIIVIIGFIISIYFFITTFILKGYYTKDDIYSFLYLIMLLLFMSHLTFGKFVITEKGIIYKGRFVSWFDITDYSFEQNEIYISYKGTIENEISFKLNKKDLDKIDYYFRTRVS</sequence>
<dbReference type="Proteomes" id="UP000324143">
    <property type="component" value="Unassembled WGS sequence"/>
</dbReference>
<organism evidence="3 4">
    <name type="scientific">Candidatus Mcinerneyibacterium aminivorans</name>
    <dbReference type="NCBI Taxonomy" id="2703815"/>
    <lineage>
        <taxon>Bacteria</taxon>
        <taxon>Candidatus Macinerneyibacteriota</taxon>
        <taxon>Candidatus Mcinerneyibacteria</taxon>
        <taxon>Candidatus Mcinerneyibacteriales</taxon>
        <taxon>Candidatus Mcinerneyibacteriaceae</taxon>
        <taxon>Candidatus Mcinerneyibacterium</taxon>
    </lineage>
</organism>
<gene>
    <name evidence="3" type="ORF">FXF47_06040</name>
</gene>
<evidence type="ECO:0000256" key="1">
    <source>
        <dbReference type="SAM" id="Phobius"/>
    </source>
</evidence>
<evidence type="ECO:0000259" key="2">
    <source>
        <dbReference type="Pfam" id="PF18923"/>
    </source>
</evidence>
<dbReference type="InterPro" id="IPR043730">
    <property type="entry name" value="DUF5673"/>
</dbReference>
<keyword evidence="4" id="KW-1185">Reference proteome</keyword>
<comment type="caution">
    <text evidence="3">The sequence shown here is derived from an EMBL/GenBank/DDBJ whole genome shotgun (WGS) entry which is preliminary data.</text>
</comment>
<dbReference type="EMBL" id="VSIX01000058">
    <property type="protein sequence ID" value="TYB30982.1"/>
    <property type="molecule type" value="Genomic_DNA"/>
</dbReference>
<name>A0A5D0MEZ3_9BACT</name>
<reference evidence="3" key="1">
    <citation type="submission" date="2019-08" db="EMBL/GenBank/DDBJ databases">
        <title>Genomic characterization of a novel candidate phylum (ARYD3) from a high temperature, high salinity tertiary oil reservoir in north central Oklahoma, USA.</title>
        <authorList>
            <person name="Youssef N.H."/>
            <person name="Yadav A."/>
            <person name="Elshahed M.S."/>
        </authorList>
    </citation>
    <scope>NUCLEOTIDE SEQUENCE [LARGE SCALE GENOMIC DNA]</scope>
    <source>
        <strain evidence="3">ARYD3</strain>
    </source>
</reference>
<feature type="transmembrane region" description="Helical" evidence="1">
    <location>
        <begin position="36"/>
        <end position="61"/>
    </location>
</feature>
<accession>A0A5D0MEZ3</accession>
<keyword evidence="1" id="KW-0812">Transmembrane</keyword>
<dbReference type="Pfam" id="PF18923">
    <property type="entry name" value="DUF5673"/>
    <property type="match status" value="1"/>
</dbReference>
<keyword evidence="1" id="KW-0472">Membrane</keyword>
<proteinExistence type="predicted"/>
<dbReference type="AlphaFoldDB" id="A0A5D0MEZ3"/>
<feature type="transmembrane region" description="Helical" evidence="1">
    <location>
        <begin position="73"/>
        <end position="93"/>
    </location>
</feature>
<evidence type="ECO:0000313" key="3">
    <source>
        <dbReference type="EMBL" id="TYB30982.1"/>
    </source>
</evidence>
<feature type="domain" description="DUF5673" evidence="2">
    <location>
        <begin position="90"/>
        <end position="150"/>
    </location>
</feature>
<evidence type="ECO:0000313" key="4">
    <source>
        <dbReference type="Proteomes" id="UP000324143"/>
    </source>
</evidence>
<protein>
    <recommendedName>
        <fullName evidence="2">DUF5673 domain-containing protein</fullName>
    </recommendedName>
</protein>
<keyword evidence="1" id="KW-1133">Transmembrane helix</keyword>